<dbReference type="Proteomes" id="UP001610335">
    <property type="component" value="Unassembled WGS sequence"/>
</dbReference>
<name>A0ABR4IS15_9EURO</name>
<organism evidence="1 2">
    <name type="scientific">Aspergillus cavernicola</name>
    <dbReference type="NCBI Taxonomy" id="176166"/>
    <lineage>
        <taxon>Eukaryota</taxon>
        <taxon>Fungi</taxon>
        <taxon>Dikarya</taxon>
        <taxon>Ascomycota</taxon>
        <taxon>Pezizomycotina</taxon>
        <taxon>Eurotiomycetes</taxon>
        <taxon>Eurotiomycetidae</taxon>
        <taxon>Eurotiales</taxon>
        <taxon>Aspergillaceae</taxon>
        <taxon>Aspergillus</taxon>
        <taxon>Aspergillus subgen. Nidulantes</taxon>
    </lineage>
</organism>
<evidence type="ECO:0000313" key="2">
    <source>
        <dbReference type="Proteomes" id="UP001610335"/>
    </source>
</evidence>
<proteinExistence type="predicted"/>
<keyword evidence="2" id="KW-1185">Reference proteome</keyword>
<accession>A0ABR4IS15</accession>
<evidence type="ECO:0000313" key="1">
    <source>
        <dbReference type="EMBL" id="KAL2830560.1"/>
    </source>
</evidence>
<protein>
    <submittedName>
        <fullName evidence="1">Uncharacterized protein</fullName>
    </submittedName>
</protein>
<sequence>MLEGSWKLRVAGATTLPSTSQASLPNPPLARTGNPLVLPTCYTIGYELYGVRTI</sequence>
<gene>
    <name evidence="1" type="ORF">BDW59DRAFT_18564</name>
</gene>
<dbReference type="EMBL" id="JBFXLS010000012">
    <property type="protein sequence ID" value="KAL2830560.1"/>
    <property type="molecule type" value="Genomic_DNA"/>
</dbReference>
<reference evidence="1 2" key="1">
    <citation type="submission" date="2024-07" db="EMBL/GenBank/DDBJ databases">
        <title>Section-level genome sequencing and comparative genomics of Aspergillus sections Usti and Cavernicolus.</title>
        <authorList>
            <consortium name="Lawrence Berkeley National Laboratory"/>
            <person name="Nybo J.L."/>
            <person name="Vesth T.C."/>
            <person name="Theobald S."/>
            <person name="Frisvad J.C."/>
            <person name="Larsen T.O."/>
            <person name="Kjaerboelling I."/>
            <person name="Rothschild-Mancinelli K."/>
            <person name="Lyhne E.K."/>
            <person name="Kogle M.E."/>
            <person name="Barry K."/>
            <person name="Clum A."/>
            <person name="Na H."/>
            <person name="Ledsgaard L."/>
            <person name="Lin J."/>
            <person name="Lipzen A."/>
            <person name="Kuo A."/>
            <person name="Riley R."/>
            <person name="Mondo S."/>
            <person name="LaButti K."/>
            <person name="Haridas S."/>
            <person name="Pangalinan J."/>
            <person name="Salamov A.A."/>
            <person name="Simmons B.A."/>
            <person name="Magnuson J.K."/>
            <person name="Chen J."/>
            <person name="Drula E."/>
            <person name="Henrissat B."/>
            <person name="Wiebenga A."/>
            <person name="Lubbers R.J."/>
            <person name="Gomes A.C."/>
            <person name="Makela M.R."/>
            <person name="Stajich J."/>
            <person name="Grigoriev I.V."/>
            <person name="Mortensen U.H."/>
            <person name="De vries R.P."/>
            <person name="Baker S.E."/>
            <person name="Andersen M.R."/>
        </authorList>
    </citation>
    <scope>NUCLEOTIDE SEQUENCE [LARGE SCALE GENOMIC DNA]</scope>
    <source>
        <strain evidence="1 2">CBS 600.67</strain>
    </source>
</reference>
<comment type="caution">
    <text evidence="1">The sequence shown here is derived from an EMBL/GenBank/DDBJ whole genome shotgun (WGS) entry which is preliminary data.</text>
</comment>